<dbReference type="PANTHER" id="PTHR43420">
    <property type="entry name" value="ACETYLTRANSFERASE"/>
    <property type="match status" value="1"/>
</dbReference>
<evidence type="ECO:0000256" key="2">
    <source>
        <dbReference type="ARBA" id="ARBA00023315"/>
    </source>
</evidence>
<dbReference type="InterPro" id="IPR000182">
    <property type="entry name" value="GNAT_dom"/>
</dbReference>
<reference evidence="4 5" key="1">
    <citation type="submission" date="2016-10" db="EMBL/GenBank/DDBJ databases">
        <authorList>
            <person name="de Groot N.N."/>
        </authorList>
    </citation>
    <scope>NUCLEOTIDE SEQUENCE [LARGE SCALE GENOMIC DNA]</scope>
    <source>
        <strain evidence="4 5">DSM 44778</strain>
    </source>
</reference>
<dbReference type="AlphaFoldDB" id="A0A1I3L321"/>
<dbReference type="PROSITE" id="PS51186">
    <property type="entry name" value="GNAT"/>
    <property type="match status" value="1"/>
</dbReference>
<dbReference type="EMBL" id="FORR01000002">
    <property type="protein sequence ID" value="SFI79117.1"/>
    <property type="molecule type" value="Genomic_DNA"/>
</dbReference>
<dbReference type="Proteomes" id="UP000199545">
    <property type="component" value="Unassembled WGS sequence"/>
</dbReference>
<evidence type="ECO:0000256" key="1">
    <source>
        <dbReference type="ARBA" id="ARBA00022679"/>
    </source>
</evidence>
<dbReference type="SUPFAM" id="SSF55729">
    <property type="entry name" value="Acyl-CoA N-acyltransferases (Nat)"/>
    <property type="match status" value="1"/>
</dbReference>
<gene>
    <name evidence="4" type="ORF">SAMN05421852_10219</name>
</gene>
<dbReference type="InterPro" id="IPR050680">
    <property type="entry name" value="YpeA/RimI_acetyltransf"/>
</dbReference>
<evidence type="ECO:0000259" key="3">
    <source>
        <dbReference type="PROSITE" id="PS51186"/>
    </source>
</evidence>
<dbReference type="Pfam" id="PF00583">
    <property type="entry name" value="Acetyltransf_1"/>
    <property type="match status" value="1"/>
</dbReference>
<feature type="domain" description="N-acetyltransferase" evidence="3">
    <location>
        <begin position="2"/>
        <end position="156"/>
    </location>
</feature>
<protein>
    <submittedName>
        <fullName evidence="4">Acetyltransferase (GNAT) family protein</fullName>
    </submittedName>
</protein>
<dbReference type="GO" id="GO:0016747">
    <property type="term" value="F:acyltransferase activity, transferring groups other than amino-acyl groups"/>
    <property type="evidence" value="ECO:0007669"/>
    <property type="project" value="InterPro"/>
</dbReference>
<proteinExistence type="predicted"/>
<dbReference type="Gene3D" id="3.40.630.30">
    <property type="match status" value="1"/>
</dbReference>
<accession>A0A1I3L321</accession>
<organism evidence="4 5">
    <name type="scientific">Thermoflavimicrobium dichotomicum</name>
    <dbReference type="NCBI Taxonomy" id="46223"/>
    <lineage>
        <taxon>Bacteria</taxon>
        <taxon>Bacillati</taxon>
        <taxon>Bacillota</taxon>
        <taxon>Bacilli</taxon>
        <taxon>Bacillales</taxon>
        <taxon>Thermoactinomycetaceae</taxon>
        <taxon>Thermoflavimicrobium</taxon>
    </lineage>
</organism>
<keyword evidence="1 4" id="KW-0808">Transferase</keyword>
<dbReference type="InterPro" id="IPR016181">
    <property type="entry name" value="Acyl_CoA_acyltransferase"/>
</dbReference>
<keyword evidence="5" id="KW-1185">Reference proteome</keyword>
<dbReference type="OrthoDB" id="4228396at2"/>
<name>A0A1I3L321_9BACL</name>
<evidence type="ECO:0000313" key="4">
    <source>
        <dbReference type="EMBL" id="SFI79117.1"/>
    </source>
</evidence>
<dbReference type="STRING" id="46223.SAMN05421852_10219"/>
<dbReference type="CDD" id="cd04301">
    <property type="entry name" value="NAT_SF"/>
    <property type="match status" value="1"/>
</dbReference>
<evidence type="ECO:0000313" key="5">
    <source>
        <dbReference type="Proteomes" id="UP000199545"/>
    </source>
</evidence>
<dbReference type="RefSeq" id="WP_093227757.1">
    <property type="nucleotide sequence ID" value="NZ_FORR01000002.1"/>
</dbReference>
<keyword evidence="2" id="KW-0012">Acyltransferase</keyword>
<sequence length="296" mass="34297">MITYRSLSDCTWKEAVHIWNLCFEGYIVNVHFDEKRFIARLAKEELSPEYSLVAFYGEQPVGIVLNGFRQIEGKKVAWNGGTGVAKAFRGQGIGKMLIEKCLEIYREQQVDIATLEAIETNQAAIALYQKMGYVIKDTLHFYSLSQTHLNHYAPVDLPYRIQKGLGKEIARLPLWNKWTPWQTQLDSLPEAESVIVWNGQNQPIGYALFKEVTDENGKRVRTILYQCEIAPDVPDKKQLIRYLLSQVFNFHIYSQYPLKPFSCSTFNLTTDADVLEVLQEWGFQREMGQVWMERLL</sequence>